<dbReference type="EMBL" id="ML119684">
    <property type="protein sequence ID" value="RPA80890.1"/>
    <property type="molecule type" value="Genomic_DNA"/>
</dbReference>
<gene>
    <name evidence="3" type="ORF">BJ508DRAFT_307089</name>
</gene>
<evidence type="ECO:0000313" key="4">
    <source>
        <dbReference type="Proteomes" id="UP000275078"/>
    </source>
</evidence>
<reference evidence="3 4" key="1">
    <citation type="journal article" date="2018" name="Nat. Ecol. Evol.">
        <title>Pezizomycetes genomes reveal the molecular basis of ectomycorrhizal truffle lifestyle.</title>
        <authorList>
            <person name="Murat C."/>
            <person name="Payen T."/>
            <person name="Noel B."/>
            <person name="Kuo A."/>
            <person name="Morin E."/>
            <person name="Chen J."/>
            <person name="Kohler A."/>
            <person name="Krizsan K."/>
            <person name="Balestrini R."/>
            <person name="Da Silva C."/>
            <person name="Montanini B."/>
            <person name="Hainaut M."/>
            <person name="Levati E."/>
            <person name="Barry K.W."/>
            <person name="Belfiori B."/>
            <person name="Cichocki N."/>
            <person name="Clum A."/>
            <person name="Dockter R.B."/>
            <person name="Fauchery L."/>
            <person name="Guy J."/>
            <person name="Iotti M."/>
            <person name="Le Tacon F."/>
            <person name="Lindquist E.A."/>
            <person name="Lipzen A."/>
            <person name="Malagnac F."/>
            <person name="Mello A."/>
            <person name="Molinier V."/>
            <person name="Miyauchi S."/>
            <person name="Poulain J."/>
            <person name="Riccioni C."/>
            <person name="Rubini A."/>
            <person name="Sitrit Y."/>
            <person name="Splivallo R."/>
            <person name="Traeger S."/>
            <person name="Wang M."/>
            <person name="Zifcakova L."/>
            <person name="Wipf D."/>
            <person name="Zambonelli A."/>
            <person name="Paolocci F."/>
            <person name="Nowrousian M."/>
            <person name="Ottonello S."/>
            <person name="Baldrian P."/>
            <person name="Spatafora J.W."/>
            <person name="Henrissat B."/>
            <person name="Nagy L.G."/>
            <person name="Aury J.M."/>
            <person name="Wincker P."/>
            <person name="Grigoriev I.V."/>
            <person name="Bonfante P."/>
            <person name="Martin F.M."/>
        </authorList>
    </citation>
    <scope>NUCLEOTIDE SEQUENCE [LARGE SCALE GENOMIC DNA]</scope>
    <source>
        <strain evidence="3 4">RN42</strain>
    </source>
</reference>
<protein>
    <recommendedName>
        <fullName evidence="2">Ty3 transposon capsid-like protein domain-containing protein</fullName>
    </recommendedName>
</protein>
<sequence length="545" mass="60380">MAKDNTARNLSSRPLESIDEVAETPLSAPTNAFSSDASSGMQAPRTPSTSAPHPYSSTLDEPPLFKDEPRRRSSLFFSTKEASTVPWYCSSYPLSDREKAAVTRDEAHSALLTAVCNTNEDLQTDLDYFANSFPDDSLTFDPMAGAIDHKFEEIRFMAQQAVAAHDALMAERDAERLHHENTVGDLEARLRTASEDNDALLRSIKSLMDKQSAHQASTIQMTGAAPVTDVTTSKALVNTQVGGPTFGAERQPGVVADITVPKAYRTQVLANPIKAFEGATDVDTIFRFVQGVEHHTRLIRTFSEAQKVEYAISYLTGSAHRWATDVFLPTAPTGVTFQAFIEALKHQYLPDNAHVHLTTKLDRLELRGSEIDRNNDQYRATLELMNAGRPEDMRESHQFYQTYLRKIKDPNIINSLKQLSLTTVGGLNLATLMRFTARLMTTKLAASGAKTGTPPSTRDSKPNSKTAGNSQRSKKPAFKAGLHVVDVEEEDEEASEVVQAVTTKPPSQRNNYPQRRCFFCNEPSHIQADCELRKDMLERVKQGKV</sequence>
<proteinExistence type="predicted"/>
<dbReference type="InterPro" id="IPR045358">
    <property type="entry name" value="Ty3_capsid"/>
</dbReference>
<organism evidence="3 4">
    <name type="scientific">Ascobolus immersus RN42</name>
    <dbReference type="NCBI Taxonomy" id="1160509"/>
    <lineage>
        <taxon>Eukaryota</taxon>
        <taxon>Fungi</taxon>
        <taxon>Dikarya</taxon>
        <taxon>Ascomycota</taxon>
        <taxon>Pezizomycotina</taxon>
        <taxon>Pezizomycetes</taxon>
        <taxon>Pezizales</taxon>
        <taxon>Ascobolaceae</taxon>
        <taxon>Ascobolus</taxon>
    </lineage>
</organism>
<feature type="region of interest" description="Disordered" evidence="1">
    <location>
        <begin position="446"/>
        <end position="478"/>
    </location>
</feature>
<feature type="domain" description="Ty3 transposon capsid-like protein" evidence="2">
    <location>
        <begin position="267"/>
        <end position="418"/>
    </location>
</feature>
<dbReference type="Proteomes" id="UP000275078">
    <property type="component" value="Unassembled WGS sequence"/>
</dbReference>
<dbReference type="AlphaFoldDB" id="A0A3N4I9T0"/>
<accession>A0A3N4I9T0</accession>
<evidence type="ECO:0000256" key="1">
    <source>
        <dbReference type="SAM" id="MobiDB-lite"/>
    </source>
</evidence>
<dbReference type="Pfam" id="PF19259">
    <property type="entry name" value="Ty3_capsid"/>
    <property type="match status" value="1"/>
</dbReference>
<name>A0A3N4I9T0_ASCIM</name>
<evidence type="ECO:0000259" key="2">
    <source>
        <dbReference type="Pfam" id="PF19259"/>
    </source>
</evidence>
<dbReference type="OrthoDB" id="3863715at2759"/>
<keyword evidence="4" id="KW-1185">Reference proteome</keyword>
<feature type="compositionally biased region" description="Polar residues" evidence="1">
    <location>
        <begin position="453"/>
        <end position="471"/>
    </location>
</feature>
<feature type="region of interest" description="Disordered" evidence="1">
    <location>
        <begin position="1"/>
        <end position="67"/>
    </location>
</feature>
<evidence type="ECO:0000313" key="3">
    <source>
        <dbReference type="EMBL" id="RPA80890.1"/>
    </source>
</evidence>
<feature type="compositionally biased region" description="Polar residues" evidence="1">
    <location>
        <begin position="27"/>
        <end position="59"/>
    </location>
</feature>